<dbReference type="PROSITE" id="PS51384">
    <property type="entry name" value="FAD_FR"/>
    <property type="match status" value="1"/>
</dbReference>
<keyword evidence="3" id="KW-0812">Transmembrane</keyword>
<dbReference type="Pfam" id="PF00175">
    <property type="entry name" value="NAD_binding_1"/>
    <property type="match status" value="1"/>
</dbReference>
<dbReference type="InterPro" id="IPR039261">
    <property type="entry name" value="FNR_nucleotide-bd"/>
</dbReference>
<keyword evidence="1" id="KW-0285">Flavoprotein</keyword>
<evidence type="ECO:0000256" key="3">
    <source>
        <dbReference type="SAM" id="Phobius"/>
    </source>
</evidence>
<keyword evidence="3" id="KW-1133">Transmembrane helix</keyword>
<protein>
    <recommendedName>
        <fullName evidence="8">Na(+)-translocating NADH-quinone reductase subunit F</fullName>
    </recommendedName>
</protein>
<gene>
    <name evidence="6" type="ORF">ABB26_00800</name>
</gene>
<evidence type="ECO:0000256" key="1">
    <source>
        <dbReference type="ARBA" id="ARBA00022630"/>
    </source>
</evidence>
<dbReference type="InterPro" id="IPR017927">
    <property type="entry name" value="FAD-bd_FR_type"/>
</dbReference>
<dbReference type="Pfam" id="PF00111">
    <property type="entry name" value="Fer2"/>
    <property type="match status" value="1"/>
</dbReference>
<dbReference type="SUPFAM" id="SSF54292">
    <property type="entry name" value="2Fe-2S ferredoxin-like"/>
    <property type="match status" value="1"/>
</dbReference>
<dbReference type="InterPro" id="IPR012675">
    <property type="entry name" value="Beta-grasp_dom_sf"/>
</dbReference>
<organism evidence="6 7">
    <name type="scientific">Stenotrophomonas humi</name>
    <dbReference type="NCBI Taxonomy" id="405444"/>
    <lineage>
        <taxon>Bacteria</taxon>
        <taxon>Pseudomonadati</taxon>
        <taxon>Pseudomonadota</taxon>
        <taxon>Gammaproteobacteria</taxon>
        <taxon>Lysobacterales</taxon>
        <taxon>Lysobacteraceae</taxon>
        <taxon>Stenotrophomonas</taxon>
    </lineage>
</organism>
<dbReference type="InterPro" id="IPR036010">
    <property type="entry name" value="2Fe-2S_ferredoxin-like_sf"/>
</dbReference>
<name>A0A0R0CK78_9GAMM</name>
<feature type="domain" description="2Fe-2S ferredoxin-type" evidence="4">
    <location>
        <begin position="235"/>
        <end position="330"/>
    </location>
</feature>
<evidence type="ECO:0000256" key="2">
    <source>
        <dbReference type="ARBA" id="ARBA00022827"/>
    </source>
</evidence>
<dbReference type="Gene3D" id="3.40.50.80">
    <property type="entry name" value="Nucleotide-binding domain of ferredoxin-NADP reductase (FNR) module"/>
    <property type="match status" value="1"/>
</dbReference>
<dbReference type="GO" id="GO:0016491">
    <property type="term" value="F:oxidoreductase activity"/>
    <property type="evidence" value="ECO:0007669"/>
    <property type="project" value="InterPro"/>
</dbReference>
<comment type="caution">
    <text evidence="6">The sequence shown here is derived from an EMBL/GenBank/DDBJ whole genome shotgun (WGS) entry which is preliminary data.</text>
</comment>
<proteinExistence type="predicted"/>
<dbReference type="InterPro" id="IPR017938">
    <property type="entry name" value="Riboflavin_synthase-like_b-brl"/>
</dbReference>
<dbReference type="CDD" id="cd00207">
    <property type="entry name" value="fer2"/>
    <property type="match status" value="1"/>
</dbReference>
<evidence type="ECO:0000313" key="6">
    <source>
        <dbReference type="EMBL" id="KRG66215.1"/>
    </source>
</evidence>
<dbReference type="Gene3D" id="2.40.30.10">
    <property type="entry name" value="Translation factors"/>
    <property type="match status" value="1"/>
</dbReference>
<evidence type="ECO:0000313" key="7">
    <source>
        <dbReference type="Proteomes" id="UP000050864"/>
    </source>
</evidence>
<feature type="transmembrane region" description="Helical" evidence="3">
    <location>
        <begin position="12"/>
        <end position="33"/>
    </location>
</feature>
<dbReference type="PANTHER" id="PTHR43644:SF1">
    <property type="entry name" value="NAD(P)H-FLAVIN REDUCTASE"/>
    <property type="match status" value="1"/>
</dbReference>
<evidence type="ECO:0000259" key="5">
    <source>
        <dbReference type="PROSITE" id="PS51384"/>
    </source>
</evidence>
<accession>A0A0R0CK78</accession>
<dbReference type="PANTHER" id="PTHR43644">
    <property type="entry name" value="NA(+)-TRANSLOCATING NADH-QUINONE REDUCTASE SUBUNIT"/>
    <property type="match status" value="1"/>
</dbReference>
<sequence length="606" mass="67193">MTPWMRTLHKWVGLLIGLQFVVWLGSGLMMSLLDPDKIEGNAQRAAKMDVPAWPADTVSPAQALRAAKHPAATLDSGWLLQQPVYRLQSPEGTEVIDARNGRRIDVDAALALRVAQAAYRGDGVPATPQYLEKTLETRANPDPVWRVDFGDAQDSTIYVSAHSGQVMEHRNATWRLFDIFWMLHIMDYSERVNFNKPLVVGMGIGGLWLALTGFWLLVTSFHLQEFIPRRWRRQRQLMVFAPGGAHLRTVTAANGDSVYVALAREGVNLPSNCGGGQSCGLCEVRVRGGAGKATAADRSHLADAKLKVGCRLACNLPVDEDLEIEVAGGASLWTEHWATVVKVEAVTPFLREIHLQPEHAADAQFQPGCYLQLHVPEYALPRSALWHPDDHRDDWTPLPLPATLQNKVAVRRSYSLAMPVSAAAGQLVLLARFSPGWQESRRHPPGKGSTYLYTLREGDRVRYSGPFGDFALSGVEREKIFIGAGAGMAPLRAMIQQRLEEGGGERIHYWYGARNARDCPYAAQMQALAEQHSNFSWHPVWSGDTEGGSARRVHDAIHEDLLRQHPDLAGCEFYLCGPPAMLAATRQLLRTLGVEESRIAYDDFKI</sequence>
<evidence type="ECO:0000259" key="4">
    <source>
        <dbReference type="PROSITE" id="PS51085"/>
    </source>
</evidence>
<dbReference type="PROSITE" id="PS51085">
    <property type="entry name" value="2FE2S_FER_2"/>
    <property type="match status" value="1"/>
</dbReference>
<dbReference type="PATRIC" id="fig|405444.3.peg.2289"/>
<feature type="domain" description="FAD-binding FR-type" evidence="5">
    <location>
        <begin position="333"/>
        <end position="473"/>
    </location>
</feature>
<dbReference type="Gene3D" id="3.10.20.30">
    <property type="match status" value="1"/>
</dbReference>
<dbReference type="Proteomes" id="UP000050864">
    <property type="component" value="Unassembled WGS sequence"/>
</dbReference>
<dbReference type="SUPFAM" id="SSF63380">
    <property type="entry name" value="Riboflavin synthase domain-like"/>
    <property type="match status" value="1"/>
</dbReference>
<dbReference type="EMBL" id="LDJI01000003">
    <property type="protein sequence ID" value="KRG66215.1"/>
    <property type="molecule type" value="Genomic_DNA"/>
</dbReference>
<dbReference type="GO" id="GO:0051536">
    <property type="term" value="F:iron-sulfur cluster binding"/>
    <property type="evidence" value="ECO:0007669"/>
    <property type="project" value="InterPro"/>
</dbReference>
<dbReference type="SUPFAM" id="SSF52343">
    <property type="entry name" value="Ferredoxin reductase-like, C-terminal NADP-linked domain"/>
    <property type="match status" value="1"/>
</dbReference>
<evidence type="ECO:0008006" key="8">
    <source>
        <dbReference type="Google" id="ProtNLM"/>
    </source>
</evidence>
<reference evidence="6 7" key="1">
    <citation type="submission" date="2015-05" db="EMBL/GenBank/DDBJ databases">
        <title>Genome sequencing and analysis of members of genus Stenotrophomonas.</title>
        <authorList>
            <person name="Patil P.P."/>
            <person name="Midha S."/>
            <person name="Patil P.B."/>
        </authorList>
    </citation>
    <scope>NUCLEOTIDE SEQUENCE [LARGE SCALE GENOMIC DNA]</scope>
    <source>
        <strain evidence="6 7">DSM 18929</strain>
    </source>
</reference>
<dbReference type="OrthoDB" id="9806195at2"/>
<dbReference type="AlphaFoldDB" id="A0A0R0CK78"/>
<dbReference type="InterPro" id="IPR001433">
    <property type="entry name" value="OxRdtase_FAD/NAD-bd"/>
</dbReference>
<dbReference type="STRING" id="405444.ABB26_00800"/>
<keyword evidence="3" id="KW-0472">Membrane</keyword>
<keyword evidence="2" id="KW-0274">FAD</keyword>
<keyword evidence="7" id="KW-1185">Reference proteome</keyword>
<dbReference type="InterPro" id="IPR001041">
    <property type="entry name" value="2Fe-2S_ferredoxin-type"/>
</dbReference>
<feature type="transmembrane region" description="Helical" evidence="3">
    <location>
        <begin position="198"/>
        <end position="223"/>
    </location>
</feature>